<dbReference type="PANTHER" id="PTHR31451">
    <property type="match status" value="1"/>
</dbReference>
<evidence type="ECO:0000313" key="7">
    <source>
        <dbReference type="Proteomes" id="UP000396835"/>
    </source>
</evidence>
<dbReference type="PANTHER" id="PTHR31451:SF40">
    <property type="entry name" value="GLYCOSIDE HYDROLASE FAMILY 5 DOMAIN-CONTAINING PROTEIN"/>
    <property type="match status" value="1"/>
</dbReference>
<dbReference type="GO" id="GO:0016985">
    <property type="term" value="F:mannan endo-1,4-beta-mannosidase activity"/>
    <property type="evidence" value="ECO:0007669"/>
    <property type="project" value="UniProtKB-EC"/>
</dbReference>
<dbReference type="SUPFAM" id="SSF51445">
    <property type="entry name" value="(Trans)glycosidases"/>
    <property type="match status" value="1"/>
</dbReference>
<dbReference type="Proteomes" id="UP000396835">
    <property type="component" value="Unassembled WGS sequence"/>
</dbReference>
<proteinExistence type="predicted"/>
<protein>
    <recommendedName>
        <fullName evidence="2">mannan endo-1,4-beta-mannosidase</fullName>
        <ecNumber evidence="2">3.2.1.78</ecNumber>
    </recommendedName>
</protein>
<dbReference type="InterPro" id="IPR017853">
    <property type="entry name" value="GH"/>
</dbReference>
<reference evidence="6 7" key="1">
    <citation type="submission" date="2019-02" db="EMBL/GenBank/DDBJ databases">
        <authorList>
            <consortium name="Pathogen Informatics"/>
        </authorList>
    </citation>
    <scope>NUCLEOTIDE SEQUENCE [LARGE SCALE GENOMIC DNA]</scope>
    <source>
        <strain evidence="6 7">3012STDY7078512</strain>
    </source>
</reference>
<dbReference type="EC" id="3.2.1.78" evidence="2"/>
<dbReference type="Pfam" id="PF26410">
    <property type="entry name" value="GH5_mannosidase"/>
    <property type="match status" value="1"/>
</dbReference>
<accession>A0A449I4T2</accession>
<evidence type="ECO:0000313" key="6">
    <source>
        <dbReference type="EMBL" id="VFB14429.1"/>
    </source>
</evidence>
<dbReference type="InterPro" id="IPR001547">
    <property type="entry name" value="Glyco_hydro_5"/>
</dbReference>
<feature type="domain" description="Glycoside hydrolase family 5" evidence="5">
    <location>
        <begin position="45"/>
        <end position="450"/>
    </location>
</feature>
<keyword evidence="3 6" id="KW-0378">Hydrolase</keyword>
<evidence type="ECO:0000256" key="4">
    <source>
        <dbReference type="ARBA" id="ARBA00023295"/>
    </source>
</evidence>
<comment type="catalytic activity">
    <reaction evidence="1">
        <text>Random hydrolysis of (1-&gt;4)-beta-D-mannosidic linkages in mannans, galactomannans and glucomannans.</text>
        <dbReference type="EC" id="3.2.1.78"/>
    </reaction>
</comment>
<gene>
    <name evidence="6" type="ORF">NCTC7812_01981</name>
</gene>
<organism evidence="6 7">
    <name type="scientific">Prevotella heparinolytica</name>
    <dbReference type="NCBI Taxonomy" id="28113"/>
    <lineage>
        <taxon>Bacteria</taxon>
        <taxon>Pseudomonadati</taxon>
        <taxon>Bacteroidota</taxon>
        <taxon>Bacteroidia</taxon>
        <taxon>Bacteroidales</taxon>
        <taxon>Bacteroidaceae</taxon>
        <taxon>Bacteroides</taxon>
    </lineage>
</organism>
<name>A0A449I4T2_9BACE</name>
<dbReference type="Gene3D" id="3.20.20.80">
    <property type="entry name" value="Glycosidases"/>
    <property type="match status" value="1"/>
</dbReference>
<evidence type="ECO:0000256" key="3">
    <source>
        <dbReference type="ARBA" id="ARBA00022801"/>
    </source>
</evidence>
<keyword evidence="4 6" id="KW-0326">Glycosidase</keyword>
<evidence type="ECO:0000256" key="2">
    <source>
        <dbReference type="ARBA" id="ARBA00012706"/>
    </source>
</evidence>
<dbReference type="AlphaFoldDB" id="A0A449I4T2"/>
<evidence type="ECO:0000259" key="5">
    <source>
        <dbReference type="Pfam" id="PF26410"/>
    </source>
</evidence>
<dbReference type="InterPro" id="IPR045053">
    <property type="entry name" value="MAN-like"/>
</dbReference>
<evidence type="ECO:0000256" key="1">
    <source>
        <dbReference type="ARBA" id="ARBA00001678"/>
    </source>
</evidence>
<sequence>MKKITNQDSIHSFLCERRMKRGVGGALSFLFLLLFSCTPRHTEHSFITVSPDGQFVRNGKPYYFIGANFWYGAILGSEGEGGNRERLHKELDFLKSIGVNNLRVLVGADGENDVKTRVEPSLQTAPGVYNDTILAGLDYFMNELRKRDMTAVLYLNNSWEWSGGYSVYLQWTGHGNAIVPAIDGWPAYMEYVKQFPQSDSAKALFANHVKYIVTRTNRYNQIRYVDDSTIMSWQIGNEPRAFADENKEAFARWMADVAAQIKSLDPNHMVSSGSEGSWGCEDDIALFEKIHADPNISYLNIHIWPYNWGWVKADSLAEFLPRAKENTKKYIDEHMIVARQLRKPIVLEEFGFPRDGFRFSKEVPTTARDEYYRYVFGLIRQDRESGGLFAGCNFWAWGGFAEQNPGHVFWEKGDDYTGDPAQEEQGLNSVFATDSTIEIIKEENQKLKYNEK</sequence>
<dbReference type="EMBL" id="CAACYH010000004">
    <property type="protein sequence ID" value="VFB14429.1"/>
    <property type="molecule type" value="Genomic_DNA"/>
</dbReference>